<evidence type="ECO:0000256" key="2">
    <source>
        <dbReference type="ARBA" id="ARBA00022528"/>
    </source>
</evidence>
<evidence type="ECO:0000256" key="4">
    <source>
        <dbReference type="SAM" id="MobiDB-lite"/>
    </source>
</evidence>
<evidence type="ECO:0000313" key="6">
    <source>
        <dbReference type="EMBL" id="CEM27857.1"/>
    </source>
</evidence>
<comment type="subcellular location">
    <subcellularLocation>
        <location evidence="1">Plastid</location>
        <location evidence="1">Chloroplast</location>
    </subcellularLocation>
</comment>
<feature type="compositionally biased region" description="Pro residues" evidence="4">
    <location>
        <begin position="75"/>
        <end position="86"/>
    </location>
</feature>
<evidence type="ECO:0008006" key="7">
    <source>
        <dbReference type="Google" id="ProtNLM"/>
    </source>
</evidence>
<dbReference type="AlphaFoldDB" id="A0A0G4GET2"/>
<protein>
    <recommendedName>
        <fullName evidence="7">Plastid light harvesting protein</fullName>
    </recommendedName>
</protein>
<evidence type="ECO:0000256" key="5">
    <source>
        <dbReference type="SAM" id="SignalP"/>
    </source>
</evidence>
<keyword evidence="2" id="KW-0150">Chloroplast</keyword>
<dbReference type="GO" id="GO:0009507">
    <property type="term" value="C:chloroplast"/>
    <property type="evidence" value="ECO:0007669"/>
    <property type="project" value="UniProtKB-SubCell"/>
</dbReference>
<feature type="chain" id="PRO_5005190083" description="Plastid light harvesting protein" evidence="5">
    <location>
        <begin position="20"/>
        <end position="272"/>
    </location>
</feature>
<sequence>MMVARLLFLLAMHAVCVGGFVSRPNPSGPFQVRPWPFRDKRGAVVLHVPVKSVREEEAEEETGDASPQATEGAVSPPPGSSLPPPGVLWNPQDRPRPLEEDPGVNSFLGFFDPFGFCKDAADTSDANFRRLRRIELKHGRVAMVCLVGYGLPYYIRVPDFTLEGTGLLRLSMDEIPTGYAGLSVLPLQYLLPILLFIGFLETVLLRENLEGTPGDAGPWWWWKGTDDPTKFGVWRSRELVNCRAAMIGMVACIANDFVSDLDFPFFIPRFLY</sequence>
<organism evidence="6">
    <name type="scientific">Chromera velia CCMP2878</name>
    <dbReference type="NCBI Taxonomy" id="1169474"/>
    <lineage>
        <taxon>Eukaryota</taxon>
        <taxon>Sar</taxon>
        <taxon>Alveolata</taxon>
        <taxon>Colpodellida</taxon>
        <taxon>Chromeraceae</taxon>
        <taxon>Chromera</taxon>
    </lineage>
</organism>
<dbReference type="VEuPathDB" id="CryptoDB:Cvel_4605"/>
<dbReference type="PhylomeDB" id="A0A0G4GET2"/>
<dbReference type="Gene3D" id="1.10.3460.10">
    <property type="entry name" value="Chlorophyll a/b binding protein domain"/>
    <property type="match status" value="1"/>
</dbReference>
<evidence type="ECO:0000256" key="1">
    <source>
        <dbReference type="ARBA" id="ARBA00004229"/>
    </source>
</evidence>
<dbReference type="InterPro" id="IPR022796">
    <property type="entry name" value="Chloroa_b-bind"/>
</dbReference>
<evidence type="ECO:0000256" key="3">
    <source>
        <dbReference type="ARBA" id="ARBA00022640"/>
    </source>
</evidence>
<gene>
    <name evidence="6" type="ORF">Cvel_4605</name>
</gene>
<feature type="signal peptide" evidence="5">
    <location>
        <begin position="1"/>
        <end position="19"/>
    </location>
</feature>
<feature type="region of interest" description="Disordered" evidence="4">
    <location>
        <begin position="52"/>
        <end position="95"/>
    </location>
</feature>
<proteinExistence type="predicted"/>
<dbReference type="Pfam" id="PF00504">
    <property type="entry name" value="Chloroa_b-bind"/>
    <property type="match status" value="1"/>
</dbReference>
<keyword evidence="5" id="KW-0732">Signal</keyword>
<accession>A0A0G4GET2</accession>
<dbReference type="SUPFAM" id="SSF103511">
    <property type="entry name" value="Chlorophyll a-b binding protein"/>
    <property type="match status" value="1"/>
</dbReference>
<dbReference type="EMBL" id="CDMZ01001137">
    <property type="protein sequence ID" value="CEM27857.1"/>
    <property type="molecule type" value="Genomic_DNA"/>
</dbReference>
<reference evidence="6" key="1">
    <citation type="submission" date="2014-11" db="EMBL/GenBank/DDBJ databases">
        <authorList>
            <person name="Otto D Thomas"/>
            <person name="Naeem Raeece"/>
        </authorList>
    </citation>
    <scope>NUCLEOTIDE SEQUENCE</scope>
</reference>
<keyword evidence="3" id="KW-0934">Plastid</keyword>
<name>A0A0G4GET2_9ALVE</name>